<keyword evidence="3" id="KW-1185">Reference proteome</keyword>
<feature type="non-terminal residue" evidence="2">
    <location>
        <position position="1"/>
    </location>
</feature>
<evidence type="ECO:0000313" key="3">
    <source>
        <dbReference type="Proteomes" id="UP000266841"/>
    </source>
</evidence>
<feature type="region of interest" description="Disordered" evidence="1">
    <location>
        <begin position="58"/>
        <end position="164"/>
    </location>
</feature>
<reference evidence="2 3" key="1">
    <citation type="journal article" date="2012" name="Genome Biol.">
        <title>Genome and low-iron response of an oceanic diatom adapted to chronic iron limitation.</title>
        <authorList>
            <person name="Lommer M."/>
            <person name="Specht M."/>
            <person name="Roy A.S."/>
            <person name="Kraemer L."/>
            <person name="Andreson R."/>
            <person name="Gutowska M.A."/>
            <person name="Wolf J."/>
            <person name="Bergner S.V."/>
            <person name="Schilhabel M.B."/>
            <person name="Klostermeier U.C."/>
            <person name="Beiko R.G."/>
            <person name="Rosenstiel P."/>
            <person name="Hippler M."/>
            <person name="Laroche J."/>
        </authorList>
    </citation>
    <scope>NUCLEOTIDE SEQUENCE [LARGE SCALE GENOMIC DNA]</scope>
    <source>
        <strain evidence="2 3">CCMP1005</strain>
    </source>
</reference>
<accession>K0S0D0</accession>
<dbReference type="AlphaFoldDB" id="K0S0D0"/>
<feature type="compositionally biased region" description="Basic and acidic residues" evidence="1">
    <location>
        <begin position="101"/>
        <end position="114"/>
    </location>
</feature>
<feature type="compositionally biased region" description="Basic and acidic residues" evidence="1">
    <location>
        <begin position="148"/>
        <end position="164"/>
    </location>
</feature>
<gene>
    <name evidence="2" type="ORF">THAOC_25832</name>
</gene>
<dbReference type="EMBL" id="AGNL01035689">
    <property type="protein sequence ID" value="EJK54531.1"/>
    <property type="molecule type" value="Genomic_DNA"/>
</dbReference>
<organism evidence="2 3">
    <name type="scientific">Thalassiosira oceanica</name>
    <name type="common">Marine diatom</name>
    <dbReference type="NCBI Taxonomy" id="159749"/>
    <lineage>
        <taxon>Eukaryota</taxon>
        <taxon>Sar</taxon>
        <taxon>Stramenopiles</taxon>
        <taxon>Ochrophyta</taxon>
        <taxon>Bacillariophyta</taxon>
        <taxon>Coscinodiscophyceae</taxon>
        <taxon>Thalassiosirophycidae</taxon>
        <taxon>Thalassiosirales</taxon>
        <taxon>Thalassiosiraceae</taxon>
        <taxon>Thalassiosira</taxon>
    </lineage>
</organism>
<feature type="compositionally biased region" description="Basic and acidic residues" evidence="1">
    <location>
        <begin position="123"/>
        <end position="136"/>
    </location>
</feature>
<feature type="region of interest" description="Disordered" evidence="1">
    <location>
        <begin position="1"/>
        <end position="35"/>
    </location>
</feature>
<protein>
    <submittedName>
        <fullName evidence="2">Uncharacterized protein</fullName>
    </submittedName>
</protein>
<proteinExistence type="predicted"/>
<sequence>VEEVRKRCVGGRGPGQGGGQGGGGGGDEARLGGGAERRAAVRLQLGRSWAEGGRREGLAAAAGGWAAGAPRQGHREEQATAGTAGAPRGQATQGGWQGATAERRRQGDGRDLRQGHRAGQGRGGERGGRERGRREGGGSGARGGRAAGLRERGEGERRGRAELG</sequence>
<dbReference type="Proteomes" id="UP000266841">
    <property type="component" value="Unassembled WGS sequence"/>
</dbReference>
<evidence type="ECO:0000256" key="1">
    <source>
        <dbReference type="SAM" id="MobiDB-lite"/>
    </source>
</evidence>
<feature type="compositionally biased region" description="Low complexity" evidence="1">
    <location>
        <begin position="89"/>
        <end position="100"/>
    </location>
</feature>
<feature type="compositionally biased region" description="Gly residues" evidence="1">
    <location>
        <begin position="137"/>
        <end position="146"/>
    </location>
</feature>
<feature type="compositionally biased region" description="Gly residues" evidence="1">
    <location>
        <begin position="10"/>
        <end position="26"/>
    </location>
</feature>
<name>K0S0D0_THAOC</name>
<comment type="caution">
    <text evidence="2">The sequence shown here is derived from an EMBL/GenBank/DDBJ whole genome shotgun (WGS) entry which is preliminary data.</text>
</comment>
<feature type="compositionally biased region" description="Low complexity" evidence="1">
    <location>
        <begin position="58"/>
        <end position="69"/>
    </location>
</feature>
<evidence type="ECO:0000313" key="2">
    <source>
        <dbReference type="EMBL" id="EJK54531.1"/>
    </source>
</evidence>